<dbReference type="Proteomes" id="UP000199356">
    <property type="component" value="Unassembled WGS sequence"/>
</dbReference>
<evidence type="ECO:0000313" key="3">
    <source>
        <dbReference type="Proteomes" id="UP000199356"/>
    </source>
</evidence>
<keyword evidence="3" id="KW-1185">Reference proteome</keyword>
<dbReference type="PROSITE" id="PS51257">
    <property type="entry name" value="PROKAR_LIPOPROTEIN"/>
    <property type="match status" value="1"/>
</dbReference>
<evidence type="ECO:0008006" key="4">
    <source>
        <dbReference type="Google" id="ProtNLM"/>
    </source>
</evidence>
<dbReference type="STRING" id="441119.SAMN04488047_1172"/>
<evidence type="ECO:0000313" key="2">
    <source>
        <dbReference type="EMBL" id="SFP89230.1"/>
    </source>
</evidence>
<dbReference type="EMBL" id="FOXA01000017">
    <property type="protein sequence ID" value="SFP89230.1"/>
    <property type="molecule type" value="Genomic_DNA"/>
</dbReference>
<proteinExistence type="predicted"/>
<accession>A0A1I5U1Q2</accession>
<evidence type="ECO:0000256" key="1">
    <source>
        <dbReference type="SAM" id="SignalP"/>
    </source>
</evidence>
<dbReference type="RefSeq" id="WP_143096186.1">
    <property type="nucleotide sequence ID" value="NZ_FOXA01000017.1"/>
</dbReference>
<feature type="chain" id="PRO_5011699595" description="Transferrin-binding protein B C-lobe/N-lobe beta barrel domain-containing protein" evidence="1">
    <location>
        <begin position="19"/>
        <end position="278"/>
    </location>
</feature>
<dbReference type="SUPFAM" id="SSF56925">
    <property type="entry name" value="OMPA-like"/>
    <property type="match status" value="1"/>
</dbReference>
<gene>
    <name evidence="2" type="ORF">SAMN04488047_1172</name>
</gene>
<dbReference type="Gene3D" id="2.40.160.90">
    <property type="match status" value="1"/>
</dbReference>
<reference evidence="2 3" key="1">
    <citation type="submission" date="2016-10" db="EMBL/GenBank/DDBJ databases">
        <authorList>
            <person name="de Groot N.N."/>
        </authorList>
    </citation>
    <scope>NUCLEOTIDE SEQUENCE [LARGE SCALE GENOMIC DNA]</scope>
    <source>
        <strain evidence="2 3">DSM 19547</strain>
    </source>
</reference>
<sequence>MKNSLLIIPLALTVSACSGGSGGGTSAEPPADGASASVLRTFSDDAGVVRGEVTEGGETAVLLAMVPEAQEVAANFGSSTVDPTLTLEHEEEIGSNEYGTFYAGDLRVNGTAVRGIGYEDTDSPVVIAYFENSDANMLLTAGEKPSDIPSGEYVYRGTNVIGYRDGSEIEDGTFEMTVDFTNGNAQIDAQTPDTVWKNFETGETGTNPGTYMTGSDIPVDVRNGTFASNRIAIGRRGVTETDGSIYGSFHGSGATGVTGIYHDNAANPSVAGAIAGNR</sequence>
<feature type="signal peptide" evidence="1">
    <location>
        <begin position="1"/>
        <end position="18"/>
    </location>
</feature>
<protein>
    <recommendedName>
        <fullName evidence="4">Transferrin-binding protein B C-lobe/N-lobe beta barrel domain-containing protein</fullName>
    </recommendedName>
</protein>
<dbReference type="AlphaFoldDB" id="A0A1I5U1Q2"/>
<dbReference type="InterPro" id="IPR011250">
    <property type="entry name" value="OMP/PagP_B-barrel"/>
</dbReference>
<organism evidence="2 3">
    <name type="scientific">Tranquillimonas alkanivorans</name>
    <dbReference type="NCBI Taxonomy" id="441119"/>
    <lineage>
        <taxon>Bacteria</taxon>
        <taxon>Pseudomonadati</taxon>
        <taxon>Pseudomonadota</taxon>
        <taxon>Alphaproteobacteria</taxon>
        <taxon>Rhodobacterales</taxon>
        <taxon>Roseobacteraceae</taxon>
        <taxon>Tranquillimonas</taxon>
    </lineage>
</organism>
<name>A0A1I5U1Q2_9RHOB</name>
<keyword evidence="1" id="KW-0732">Signal</keyword>